<evidence type="ECO:0000256" key="5">
    <source>
        <dbReference type="ARBA" id="ARBA00022692"/>
    </source>
</evidence>
<dbReference type="InterPro" id="IPR002781">
    <property type="entry name" value="TM_pro_TauE-like"/>
</dbReference>
<dbReference type="InParanoid" id="A0A212QY25"/>
<evidence type="ECO:0000256" key="4">
    <source>
        <dbReference type="ARBA" id="ARBA00022475"/>
    </source>
</evidence>
<evidence type="ECO:0000256" key="6">
    <source>
        <dbReference type="ARBA" id="ARBA00022989"/>
    </source>
</evidence>
<gene>
    <name evidence="9" type="ORF">SAMN02746019_00008330</name>
</gene>
<accession>A0A212QY25</accession>
<dbReference type="AlphaFoldDB" id="A0A212QY25"/>
<feature type="transmembrane region" description="Helical" evidence="8">
    <location>
        <begin position="6"/>
        <end position="33"/>
    </location>
</feature>
<name>A0A212QY25_9CHLR</name>
<reference evidence="10" key="1">
    <citation type="submission" date="2017-06" db="EMBL/GenBank/DDBJ databases">
        <authorList>
            <person name="Varghese N."/>
            <person name="Submissions S."/>
        </authorList>
    </citation>
    <scope>NUCLEOTIDE SEQUENCE [LARGE SCALE GENOMIC DNA]</scope>
    <source>
        <strain evidence="10">JAD2</strain>
    </source>
</reference>
<feature type="transmembrane region" description="Helical" evidence="8">
    <location>
        <begin position="139"/>
        <end position="164"/>
    </location>
</feature>
<protein>
    <recommendedName>
        <fullName evidence="8">Probable membrane transporter protein</fullName>
    </recommendedName>
</protein>
<dbReference type="PANTHER" id="PTHR30269:SF0">
    <property type="entry name" value="MEMBRANE TRANSPORTER PROTEIN YFCA-RELATED"/>
    <property type="match status" value="1"/>
</dbReference>
<dbReference type="InterPro" id="IPR052017">
    <property type="entry name" value="TSUP"/>
</dbReference>
<feature type="transmembrane region" description="Helical" evidence="8">
    <location>
        <begin position="230"/>
        <end position="248"/>
    </location>
</feature>
<keyword evidence="4 8" id="KW-1003">Cell membrane</keyword>
<evidence type="ECO:0000256" key="8">
    <source>
        <dbReference type="RuleBase" id="RU363041"/>
    </source>
</evidence>
<keyword evidence="6 8" id="KW-1133">Transmembrane helix</keyword>
<feature type="transmembrane region" description="Helical" evidence="8">
    <location>
        <begin position="40"/>
        <end position="59"/>
    </location>
</feature>
<keyword evidence="10" id="KW-1185">Reference proteome</keyword>
<evidence type="ECO:0000256" key="7">
    <source>
        <dbReference type="ARBA" id="ARBA00023136"/>
    </source>
</evidence>
<comment type="subcellular location">
    <subcellularLocation>
        <location evidence="1 8">Cell membrane</location>
        <topology evidence="1 8">Multi-pass membrane protein</topology>
    </subcellularLocation>
</comment>
<dbReference type="FunCoup" id="A0A212QY25">
    <property type="interactions" value="237"/>
</dbReference>
<keyword evidence="3" id="KW-0813">Transport</keyword>
<dbReference type="Proteomes" id="UP000197025">
    <property type="component" value="Unassembled WGS sequence"/>
</dbReference>
<evidence type="ECO:0000256" key="2">
    <source>
        <dbReference type="ARBA" id="ARBA00009142"/>
    </source>
</evidence>
<evidence type="ECO:0000256" key="1">
    <source>
        <dbReference type="ARBA" id="ARBA00004651"/>
    </source>
</evidence>
<feature type="transmembrane region" description="Helical" evidence="8">
    <location>
        <begin position="176"/>
        <end position="195"/>
    </location>
</feature>
<evidence type="ECO:0000313" key="10">
    <source>
        <dbReference type="Proteomes" id="UP000197025"/>
    </source>
</evidence>
<dbReference type="EMBL" id="FYEK01000027">
    <property type="protein sequence ID" value="SNB64531.1"/>
    <property type="molecule type" value="Genomic_DNA"/>
</dbReference>
<dbReference type="PANTHER" id="PTHR30269">
    <property type="entry name" value="TRANSMEMBRANE PROTEIN YFCA"/>
    <property type="match status" value="1"/>
</dbReference>
<dbReference type="GO" id="GO:0005886">
    <property type="term" value="C:plasma membrane"/>
    <property type="evidence" value="ECO:0007669"/>
    <property type="project" value="UniProtKB-SubCell"/>
</dbReference>
<organism evidence="9 10">
    <name type="scientific">Thermoflexus hugenholtzii JAD2</name>
    <dbReference type="NCBI Taxonomy" id="877466"/>
    <lineage>
        <taxon>Bacteria</taxon>
        <taxon>Bacillati</taxon>
        <taxon>Chloroflexota</taxon>
        <taxon>Thermoflexia</taxon>
        <taxon>Thermoflexales</taxon>
        <taxon>Thermoflexaceae</taxon>
        <taxon>Thermoflexus</taxon>
    </lineage>
</organism>
<feature type="transmembrane region" description="Helical" evidence="8">
    <location>
        <begin position="71"/>
        <end position="90"/>
    </location>
</feature>
<evidence type="ECO:0000256" key="3">
    <source>
        <dbReference type="ARBA" id="ARBA00022448"/>
    </source>
</evidence>
<keyword evidence="5 8" id="KW-0812">Transmembrane</keyword>
<dbReference type="RefSeq" id="WP_088571085.1">
    <property type="nucleotide sequence ID" value="NZ_FYEK01000027.1"/>
</dbReference>
<keyword evidence="7 8" id="KW-0472">Membrane</keyword>
<dbReference type="Pfam" id="PF01925">
    <property type="entry name" value="TauE"/>
    <property type="match status" value="1"/>
</dbReference>
<sequence>MWDVPIVWIAAFIAGAMNAVAGGGTLVSFPALVWLGRPPILANATNTVALLPGSIAGAFGFRRELPKLRRWLLILFWPSLMGGFLGSYVLLHTPERLFRDIIPYLLLFATVLLMVGPRLQRWIPRPAGPISPWRWAALAFFQLLVGFYGGYFGAGIGILMLAALELMGLEDIHQMNALKNVLAFTINGIAALYFIQSHAVLWGDALWMAVGAMAGGYASSTIAQRVDRSWVRRTVVAIGFLVAFRSFFR</sequence>
<feature type="transmembrane region" description="Helical" evidence="8">
    <location>
        <begin position="102"/>
        <end position="119"/>
    </location>
</feature>
<evidence type="ECO:0000313" key="9">
    <source>
        <dbReference type="EMBL" id="SNB64531.1"/>
    </source>
</evidence>
<comment type="similarity">
    <text evidence="2 8">Belongs to the 4-toluene sulfonate uptake permease (TSUP) (TC 2.A.102) family.</text>
</comment>
<proteinExistence type="inferred from homology"/>
<dbReference type="OrthoDB" id="9807082at2"/>